<dbReference type="RefSeq" id="WP_035132116.1">
    <property type="nucleotide sequence ID" value="NZ_JPMD01000017.1"/>
</dbReference>
<evidence type="ECO:0000256" key="4">
    <source>
        <dbReference type="ARBA" id="ARBA00022519"/>
    </source>
</evidence>
<dbReference type="EMBL" id="JPMD01000017">
    <property type="protein sequence ID" value="KEZ86837.1"/>
    <property type="molecule type" value="Genomic_DNA"/>
</dbReference>
<accession>A0A084JD03</accession>
<dbReference type="Pfam" id="PF04143">
    <property type="entry name" value="Sulf_transp"/>
    <property type="match status" value="1"/>
</dbReference>
<dbReference type="Proteomes" id="UP000028542">
    <property type="component" value="Unassembled WGS sequence"/>
</dbReference>
<feature type="transmembrane region" description="Helical" evidence="9">
    <location>
        <begin position="30"/>
        <end position="48"/>
    </location>
</feature>
<name>A0A084JD03_9CLOT</name>
<keyword evidence="7 9" id="KW-0472">Membrane</keyword>
<feature type="transmembrane region" description="Helical" evidence="9">
    <location>
        <begin position="189"/>
        <end position="209"/>
    </location>
</feature>
<feature type="transmembrane region" description="Helical" evidence="9">
    <location>
        <begin position="132"/>
        <end position="152"/>
    </location>
</feature>
<evidence type="ECO:0000313" key="11">
    <source>
        <dbReference type="Proteomes" id="UP000028542"/>
    </source>
</evidence>
<keyword evidence="2" id="KW-0813">Transport</keyword>
<comment type="caution">
    <text evidence="10">The sequence shown here is derived from an EMBL/GenBank/DDBJ whole genome shotgun (WGS) entry which is preliminary data.</text>
</comment>
<feature type="transmembrane region" description="Helical" evidence="9">
    <location>
        <begin position="257"/>
        <end position="276"/>
    </location>
</feature>
<dbReference type="InterPro" id="IPR007272">
    <property type="entry name" value="Sulf_transp_TsuA/YedE"/>
</dbReference>
<dbReference type="PANTHER" id="PTHR30574:SF1">
    <property type="entry name" value="SULPHUR TRANSPORT DOMAIN-CONTAINING PROTEIN"/>
    <property type="match status" value="1"/>
</dbReference>
<dbReference type="PANTHER" id="PTHR30574">
    <property type="entry name" value="INNER MEMBRANE PROTEIN YEDE"/>
    <property type="match status" value="1"/>
</dbReference>
<keyword evidence="3" id="KW-1003">Cell membrane</keyword>
<proteinExistence type="inferred from homology"/>
<evidence type="ECO:0000256" key="3">
    <source>
        <dbReference type="ARBA" id="ARBA00022475"/>
    </source>
</evidence>
<gene>
    <name evidence="10" type="ORF">IO99_08130</name>
</gene>
<evidence type="ECO:0000256" key="7">
    <source>
        <dbReference type="ARBA" id="ARBA00023136"/>
    </source>
</evidence>
<feature type="transmembrane region" description="Helical" evidence="9">
    <location>
        <begin position="99"/>
        <end position="125"/>
    </location>
</feature>
<evidence type="ECO:0000256" key="9">
    <source>
        <dbReference type="SAM" id="Phobius"/>
    </source>
</evidence>
<feature type="transmembrane region" description="Helical" evidence="9">
    <location>
        <begin position="361"/>
        <end position="378"/>
    </location>
</feature>
<comment type="subcellular location">
    <subcellularLocation>
        <location evidence="1">Cell inner membrane</location>
        <topology evidence="1">Multi-pass membrane protein</topology>
    </subcellularLocation>
</comment>
<feature type="transmembrane region" description="Helical" evidence="9">
    <location>
        <begin position="7"/>
        <end position="24"/>
    </location>
</feature>
<reference evidence="10 11" key="1">
    <citation type="submission" date="2014-07" db="EMBL/GenBank/DDBJ databases">
        <title>Draft genome of Clostridium sulfidigenes 113A isolated from sediments associated with methane hydrate from Krishna Godavari basin.</title>
        <authorList>
            <person name="Honkalas V.S."/>
            <person name="Dabir A.P."/>
            <person name="Arora P."/>
            <person name="Dhakephalkar P.K."/>
        </authorList>
    </citation>
    <scope>NUCLEOTIDE SEQUENCE [LARGE SCALE GENOMIC DNA]</scope>
    <source>
        <strain evidence="10 11">113A</strain>
    </source>
</reference>
<feature type="transmembrane region" description="Helical" evidence="9">
    <location>
        <begin position="69"/>
        <end position="87"/>
    </location>
</feature>
<feature type="transmembrane region" description="Helical" evidence="9">
    <location>
        <begin position="390"/>
        <end position="415"/>
    </location>
</feature>
<evidence type="ECO:0000256" key="1">
    <source>
        <dbReference type="ARBA" id="ARBA00004429"/>
    </source>
</evidence>
<dbReference type="STRING" id="318464.IO99_08130"/>
<evidence type="ECO:0000256" key="2">
    <source>
        <dbReference type="ARBA" id="ARBA00022448"/>
    </source>
</evidence>
<organism evidence="10 11">
    <name type="scientific">Clostridium sulfidigenes</name>
    <dbReference type="NCBI Taxonomy" id="318464"/>
    <lineage>
        <taxon>Bacteria</taxon>
        <taxon>Bacillati</taxon>
        <taxon>Bacillota</taxon>
        <taxon>Clostridia</taxon>
        <taxon>Eubacteriales</taxon>
        <taxon>Clostridiaceae</taxon>
        <taxon>Clostridium</taxon>
    </lineage>
</organism>
<evidence type="ECO:0000256" key="6">
    <source>
        <dbReference type="ARBA" id="ARBA00022989"/>
    </source>
</evidence>
<feature type="transmembrane region" description="Helical" evidence="9">
    <location>
        <begin position="320"/>
        <end position="341"/>
    </location>
</feature>
<comment type="similarity">
    <text evidence="8">Belongs to the TsuA/YedE (TC 9.B.102) family.</text>
</comment>
<evidence type="ECO:0000256" key="8">
    <source>
        <dbReference type="ARBA" id="ARBA00035655"/>
    </source>
</evidence>
<keyword evidence="4" id="KW-0997">Cell inner membrane</keyword>
<dbReference type="GO" id="GO:0005886">
    <property type="term" value="C:plasma membrane"/>
    <property type="evidence" value="ECO:0007669"/>
    <property type="project" value="UniProtKB-SubCell"/>
</dbReference>
<keyword evidence="11" id="KW-1185">Reference proteome</keyword>
<sequence>MKKTEQILGFIGILIVLLLGKTLLKTDMLFFRLLVGVGLGYALSRAYTGFAGSVNRAFNTGSTKLMRTLMFLFFISSLLTTAFLFKVDPASYDLWINPINFGLILGAILFGFGMSFSSCCASGVLTDLITGLPRAFITLIFFGLGVFLGFPIQNTVGWVKNSWFSTPVGEKLAGGVFLPDLFKWDGLEGYLGALVLMALFCGLVVFISYRYERSRKQNNTYTGHSMEKVQDENEVLDTKNYKLLSETTYNRLFVKPWTLVQGAVVIGILFALLMGITKAGWGASTPYGIWFGKFLMIFGVSPESLAAVTQMPAKAYLVPFFEHAVSVQNFGILIGTSIYLLTAGKFKKTFMSEMHITVREVLLYALGGITMGLGTRLANGCNVGALYTPIANFSLSGWIFLIFMVVGGIVGNTLAKRLFKQH</sequence>
<keyword evidence="5 9" id="KW-0812">Transmembrane</keyword>
<keyword evidence="6 9" id="KW-1133">Transmembrane helix</keyword>
<protein>
    <submittedName>
        <fullName evidence="10">Membrane protein</fullName>
    </submittedName>
</protein>
<dbReference type="AlphaFoldDB" id="A0A084JD03"/>
<evidence type="ECO:0000313" key="10">
    <source>
        <dbReference type="EMBL" id="KEZ86837.1"/>
    </source>
</evidence>
<evidence type="ECO:0000256" key="5">
    <source>
        <dbReference type="ARBA" id="ARBA00022692"/>
    </source>
</evidence>
<dbReference type="eggNOG" id="COG2391">
    <property type="taxonomic scope" value="Bacteria"/>
</dbReference>